<dbReference type="HOGENOM" id="CLU_2571768_0_0_9"/>
<evidence type="ECO:0000313" key="2">
    <source>
        <dbReference type="Proteomes" id="UP000016662"/>
    </source>
</evidence>
<dbReference type="RefSeq" id="WP_021681870.1">
    <property type="nucleotide sequence ID" value="NZ_KI260389.1"/>
</dbReference>
<reference evidence="1 2" key="1">
    <citation type="submission" date="2013-07" db="EMBL/GenBank/DDBJ databases">
        <authorList>
            <person name="Weinstock G."/>
            <person name="Sodergren E."/>
            <person name="Wylie T."/>
            <person name="Fulton L."/>
            <person name="Fulton R."/>
            <person name="Fronick C."/>
            <person name="O'Laughlin M."/>
            <person name="Godfrey J."/>
            <person name="Miner T."/>
            <person name="Herter B."/>
            <person name="Appelbaum E."/>
            <person name="Cordes M."/>
            <person name="Lek S."/>
            <person name="Wollam A."/>
            <person name="Pepin K.H."/>
            <person name="Palsikar V.B."/>
            <person name="Mitreva M."/>
            <person name="Wilson R.K."/>
        </authorList>
    </citation>
    <scope>NUCLEOTIDE SEQUENCE [LARGE SCALE GENOMIC DNA]</scope>
    <source>
        <strain evidence="1 2">ATCC 27760</strain>
    </source>
</reference>
<keyword evidence="2" id="KW-1185">Reference proteome</keyword>
<proteinExistence type="predicted"/>
<protein>
    <submittedName>
        <fullName evidence="1">Uncharacterized protein</fullName>
    </submittedName>
</protein>
<evidence type="ECO:0000313" key="1">
    <source>
        <dbReference type="EMBL" id="ERJ97358.1"/>
    </source>
</evidence>
<dbReference type="EMBL" id="AWVF01000030">
    <property type="protein sequence ID" value="ERJ97358.1"/>
    <property type="molecule type" value="Genomic_DNA"/>
</dbReference>
<dbReference type="AlphaFoldDB" id="U2MDG9"/>
<dbReference type="Proteomes" id="UP000016662">
    <property type="component" value="Unassembled WGS sequence"/>
</dbReference>
<comment type="caution">
    <text evidence="1">The sequence shown here is derived from an EMBL/GenBank/DDBJ whole genome shotgun (WGS) entry which is preliminary data.</text>
</comment>
<sequence length="81" mass="9506">MHNLMCRNQIIKMKDGKLVTIDRGDINQVKDCIEQYCGAEFSELANCILDDFIVLLEKCGYDLENLGYRRIDVTDVRKYWV</sequence>
<name>U2MDG9_9FIRM</name>
<accession>U2MDG9</accession>
<organism evidence="1 2">
    <name type="scientific">Ruminococcus callidus ATCC 27760</name>
    <dbReference type="NCBI Taxonomy" id="411473"/>
    <lineage>
        <taxon>Bacteria</taxon>
        <taxon>Bacillati</taxon>
        <taxon>Bacillota</taxon>
        <taxon>Clostridia</taxon>
        <taxon>Eubacteriales</taxon>
        <taxon>Oscillospiraceae</taxon>
        <taxon>Ruminococcus</taxon>
    </lineage>
</organism>
<gene>
    <name evidence="1" type="ORF">RUMCAL_00253</name>
</gene>
<dbReference type="STRING" id="411473.RUMCAL_00253"/>